<evidence type="ECO:0000256" key="10">
    <source>
        <dbReference type="ARBA" id="ARBA00023264"/>
    </source>
</evidence>
<name>A0A2R7Y7L8_9CREN</name>
<keyword evidence="6 11" id="KW-0560">Oxidoreductase</keyword>
<feature type="binding site" evidence="12">
    <location>
        <position position="172"/>
    </location>
    <ligand>
        <name>glycerol</name>
        <dbReference type="ChEBI" id="CHEBI:17754"/>
    </ligand>
</feature>
<dbReference type="InterPro" id="IPR016205">
    <property type="entry name" value="Glycerol_DH"/>
</dbReference>
<keyword evidence="2 11" id="KW-0444">Lipid biosynthesis</keyword>
<dbReference type="GO" id="GO:0106358">
    <property type="term" value="F:glycerol-1-phosphate dehydrogenase (NADP+) activity"/>
    <property type="evidence" value="ECO:0007669"/>
    <property type="project" value="RHEA"/>
</dbReference>
<feature type="binding site" evidence="11 14">
    <location>
        <begin position="98"/>
        <end position="102"/>
    </location>
    <ligand>
        <name>NAD(+)</name>
        <dbReference type="ChEBI" id="CHEBI:57540"/>
    </ligand>
</feature>
<feature type="binding site" evidence="11">
    <location>
        <position position="252"/>
    </location>
    <ligand>
        <name>Zn(2+)</name>
        <dbReference type="ChEBI" id="CHEBI:29105"/>
        <note>catalytic</note>
    </ligand>
</feature>
<dbReference type="PANTHER" id="PTHR43616:SF5">
    <property type="entry name" value="GLYCEROL DEHYDROGENASE 1"/>
    <property type="match status" value="1"/>
</dbReference>
<feature type="binding site" evidence="13">
    <location>
        <position position="125"/>
    </location>
    <ligand>
        <name>glycerol</name>
        <dbReference type="ChEBI" id="CHEBI:17754"/>
    </ligand>
</feature>
<dbReference type="HAMAP" id="MF_00497_A">
    <property type="entry name" value="G1P_dehydrogenase_A"/>
    <property type="match status" value="1"/>
</dbReference>
<proteinExistence type="inferred from homology"/>
<dbReference type="PIRSF" id="PIRSF000112">
    <property type="entry name" value="Glycerol_dehydrogenase"/>
    <property type="match status" value="1"/>
</dbReference>
<dbReference type="EC" id="1.1.1.261" evidence="11"/>
<organism evidence="15 16">
    <name type="scientific">Zestosphaera tikiterensis</name>
    <dbReference type="NCBI Taxonomy" id="1973259"/>
    <lineage>
        <taxon>Archaea</taxon>
        <taxon>Thermoproteota</taxon>
        <taxon>Thermoprotei</taxon>
        <taxon>Desulfurococcales</taxon>
        <taxon>Desulfurococcaceae</taxon>
        <taxon>Zestosphaera</taxon>
    </lineage>
</organism>
<keyword evidence="10 11" id="KW-1208">Phospholipid metabolism</keyword>
<sequence length="352" mass="37805">MRKDPHVIELPKKVIVGRGVLKRIPLVIKDLKLGRKIHVVTGPNVFKILNKVIDEVLNESDFEYEVSLVKSSNVGDVREVWDEVRVRTPDVIIGLGGGKSIDAAKYVSAELGIPFISVPTTASHDGIASPFASIRGLEKVTSVMAKPPVAVIADLDVISNAPKRLLISGAGDLLGKLTAVLDWRLAHRLKGEYYGDYSAQLALLSAKHVITSADVISAGGVESASIIIEGLVSSSVAMCIAGSSRPGSGSEHLFSHALDIVANHPALHGEQVAVGTIMMSYLHGRNWRKIKDTLKRIGLPTTAKELGVKDVDIIEALTMAHKIRPERYTILGDTGLTYEAAEALARRTGVIE</sequence>
<comment type="caution">
    <text evidence="15">The sequence shown here is derived from an EMBL/GenBank/DDBJ whole genome shotgun (WGS) entry which is preliminary data.</text>
</comment>
<keyword evidence="7 11" id="KW-0520">NAD</keyword>
<dbReference type="GO" id="GO:0005737">
    <property type="term" value="C:cytoplasm"/>
    <property type="evidence" value="ECO:0007669"/>
    <property type="project" value="UniProtKB-SubCell"/>
</dbReference>
<feature type="binding site" evidence="11">
    <location>
        <position position="172"/>
    </location>
    <ligand>
        <name>Zn(2+)</name>
        <dbReference type="ChEBI" id="CHEBI:29105"/>
        <note>catalytic</note>
    </ligand>
</feature>
<evidence type="ECO:0000256" key="7">
    <source>
        <dbReference type="ARBA" id="ARBA00023027"/>
    </source>
</evidence>
<comment type="subcellular location">
    <subcellularLocation>
        <location evidence="11">Cytoplasm</location>
    </subcellularLocation>
</comment>
<evidence type="ECO:0000256" key="9">
    <source>
        <dbReference type="ARBA" id="ARBA00023209"/>
    </source>
</evidence>
<comment type="subunit">
    <text evidence="11">Homodimer.</text>
</comment>
<feature type="binding site" evidence="11">
    <location>
        <position position="256"/>
    </location>
    <ligand>
        <name>substrate</name>
    </ligand>
</feature>
<evidence type="ECO:0000256" key="13">
    <source>
        <dbReference type="PIRSR" id="PIRSR000112-2"/>
    </source>
</evidence>
<dbReference type="EMBL" id="NBVN01000002">
    <property type="protein sequence ID" value="PUA33466.1"/>
    <property type="molecule type" value="Genomic_DNA"/>
</dbReference>
<feature type="binding site" evidence="12">
    <location>
        <position position="268"/>
    </location>
    <ligand>
        <name>glycerol</name>
        <dbReference type="ChEBI" id="CHEBI:17754"/>
    </ligand>
</feature>
<feature type="binding site" evidence="11 14">
    <location>
        <position position="129"/>
    </location>
    <ligand>
        <name>NAD(+)</name>
        <dbReference type="ChEBI" id="CHEBI:57540"/>
    </ligand>
</feature>
<comment type="catalytic activity">
    <reaction evidence="11">
        <text>sn-glycerol 1-phosphate + NAD(+) = dihydroxyacetone phosphate + NADH + H(+)</text>
        <dbReference type="Rhea" id="RHEA:21412"/>
        <dbReference type="ChEBI" id="CHEBI:15378"/>
        <dbReference type="ChEBI" id="CHEBI:57540"/>
        <dbReference type="ChEBI" id="CHEBI:57642"/>
        <dbReference type="ChEBI" id="CHEBI:57685"/>
        <dbReference type="ChEBI" id="CHEBI:57945"/>
        <dbReference type="EC" id="1.1.1.261"/>
    </reaction>
</comment>
<dbReference type="Proteomes" id="UP000244093">
    <property type="component" value="Unassembled WGS sequence"/>
</dbReference>
<keyword evidence="9 11" id="KW-0594">Phospholipid biosynthesis</keyword>
<dbReference type="PANTHER" id="PTHR43616">
    <property type="entry name" value="GLYCEROL DEHYDROGENASE"/>
    <property type="match status" value="1"/>
</dbReference>
<dbReference type="Pfam" id="PF13685">
    <property type="entry name" value="Fe-ADH_2"/>
    <property type="match status" value="1"/>
</dbReference>
<comment type="similarity">
    <text evidence="11">Belongs to the glycerol-1-phosphate dehydrogenase family.</text>
</comment>
<comment type="cofactor">
    <cofactor evidence="11 12">
        <name>Zn(2+)</name>
        <dbReference type="ChEBI" id="CHEBI:29105"/>
    </cofactor>
    <text evidence="11 12">Binds 1 zinc ion per subunit.</text>
</comment>
<feature type="binding site" evidence="11">
    <location>
        <position position="172"/>
    </location>
    <ligand>
        <name>substrate</name>
    </ligand>
</feature>
<comment type="pathway">
    <text evidence="11">Membrane lipid metabolism; glycerophospholipid metabolism.</text>
</comment>
<keyword evidence="1 11" id="KW-0963">Cytoplasm</keyword>
<reference evidence="15 16" key="1">
    <citation type="journal article" date="2018" name="Syst. Appl. Microbiol.">
        <title>A new symbiotic nanoarchaeote (Candidatus Nanoclepta minutus) and its host (Zestosphaera tikiterensis gen. nov., sp. nov.) from a New Zealand hot spring.</title>
        <authorList>
            <person name="St John E."/>
            <person name="Liu Y."/>
            <person name="Podar M."/>
            <person name="Stott M.B."/>
            <person name="Meneghin J."/>
            <person name="Chen Z."/>
            <person name="Lagutin K."/>
            <person name="Mitchell K."/>
            <person name="Reysenbach A.L."/>
        </authorList>
    </citation>
    <scope>NUCLEOTIDE SEQUENCE [LARGE SCALE GENOMIC DNA]</scope>
    <source>
        <strain evidence="15">NZ3</strain>
    </source>
</reference>
<evidence type="ECO:0000313" key="16">
    <source>
        <dbReference type="Proteomes" id="UP000244093"/>
    </source>
</evidence>
<feature type="binding site" evidence="11">
    <location>
        <position position="268"/>
    </location>
    <ligand>
        <name>Zn(2+)</name>
        <dbReference type="ChEBI" id="CHEBI:29105"/>
        <note>catalytic</note>
    </ligand>
</feature>
<protein>
    <recommendedName>
        <fullName evidence="11">Glycerol-1-phosphate dehydrogenase [NAD(P)+]</fullName>
        <shortName evidence="11">G1P dehydrogenase</shortName>
        <shortName evidence="11">G1PDH</shortName>
        <ecNumber evidence="11">1.1.1.261</ecNumber>
    </recommendedName>
    <alternativeName>
        <fullName evidence="11">Enantiomeric glycerophosphate synthase</fullName>
    </alternativeName>
    <alternativeName>
        <fullName evidence="11">sn-glycerol-1-phosphate dehydrogenase</fullName>
    </alternativeName>
</protein>
<dbReference type="InterPro" id="IPR032837">
    <property type="entry name" value="G1PDH"/>
</dbReference>
<evidence type="ECO:0000313" key="15">
    <source>
        <dbReference type="EMBL" id="PUA33466.1"/>
    </source>
</evidence>
<evidence type="ECO:0000256" key="3">
    <source>
        <dbReference type="ARBA" id="ARBA00022723"/>
    </source>
</evidence>
<dbReference type="NCBIfam" id="NF002022">
    <property type="entry name" value="PRK00843.1"/>
    <property type="match status" value="1"/>
</dbReference>
<dbReference type="AlphaFoldDB" id="A0A2R7Y7L8"/>
<dbReference type="CDD" id="cd08173">
    <property type="entry name" value="Gro1PDH"/>
    <property type="match status" value="1"/>
</dbReference>
<dbReference type="GO" id="GO:0008654">
    <property type="term" value="P:phospholipid biosynthetic process"/>
    <property type="evidence" value="ECO:0007669"/>
    <property type="project" value="UniProtKB-KW"/>
</dbReference>
<comment type="catalytic activity">
    <reaction evidence="11">
        <text>sn-glycerol 1-phosphate + NADP(+) = dihydroxyacetone phosphate + NADPH + H(+)</text>
        <dbReference type="Rhea" id="RHEA:21416"/>
        <dbReference type="ChEBI" id="CHEBI:15378"/>
        <dbReference type="ChEBI" id="CHEBI:57642"/>
        <dbReference type="ChEBI" id="CHEBI:57685"/>
        <dbReference type="ChEBI" id="CHEBI:57783"/>
        <dbReference type="ChEBI" id="CHEBI:58349"/>
        <dbReference type="EC" id="1.1.1.261"/>
    </reaction>
</comment>
<evidence type="ECO:0000256" key="8">
    <source>
        <dbReference type="ARBA" id="ARBA00023098"/>
    </source>
</evidence>
<dbReference type="SUPFAM" id="SSF56796">
    <property type="entry name" value="Dehydroquinate synthase-like"/>
    <property type="match status" value="1"/>
</dbReference>
<dbReference type="GO" id="GO:0046872">
    <property type="term" value="F:metal ion binding"/>
    <property type="evidence" value="ECO:0007669"/>
    <property type="project" value="UniProtKB-KW"/>
</dbReference>
<feature type="binding site" evidence="12">
    <location>
        <position position="252"/>
    </location>
    <ligand>
        <name>glycerol</name>
        <dbReference type="ChEBI" id="CHEBI:17754"/>
    </ligand>
</feature>
<keyword evidence="3 11" id="KW-0479">Metal-binding</keyword>
<evidence type="ECO:0000256" key="2">
    <source>
        <dbReference type="ARBA" id="ARBA00022516"/>
    </source>
</evidence>
<keyword evidence="8 11" id="KW-0443">Lipid metabolism</keyword>
<dbReference type="InterPro" id="IPR023002">
    <property type="entry name" value="G1P_dehydrogenase_arc"/>
</dbReference>
<evidence type="ECO:0000256" key="14">
    <source>
        <dbReference type="PIRSR" id="PIRSR000112-3"/>
    </source>
</evidence>
<accession>A0A2R7Y7L8</accession>
<dbReference type="GO" id="GO:0106357">
    <property type="term" value="F:glycerol-1-phosphate dehydrogenase (NAD+) activity"/>
    <property type="evidence" value="ECO:0007669"/>
    <property type="project" value="RHEA"/>
</dbReference>
<feature type="binding site" evidence="11 14">
    <location>
        <begin position="120"/>
        <end position="123"/>
    </location>
    <ligand>
        <name>NAD(+)</name>
        <dbReference type="ChEBI" id="CHEBI:57540"/>
    </ligand>
</feature>
<evidence type="ECO:0000256" key="12">
    <source>
        <dbReference type="PIRSR" id="PIRSR000112-1"/>
    </source>
</evidence>
<keyword evidence="5 11" id="KW-0521">NADP</keyword>
<dbReference type="Gene3D" id="3.40.50.1970">
    <property type="match status" value="1"/>
</dbReference>
<comment type="function">
    <text evidence="11">Catalyzes the NAD(P)H-dependent reduction of dihydroxyacetonephosphate (DHAP or glycerone phosphate) to glycerol 1-phosphate (G1P). The G1P thus generated is used as the glycerophosphate backbone of phospholipids in the cellular membranes of Archaea.</text>
</comment>
<evidence type="ECO:0000256" key="6">
    <source>
        <dbReference type="ARBA" id="ARBA00023002"/>
    </source>
</evidence>
<gene>
    <name evidence="11" type="primary">egsA</name>
    <name evidence="15" type="ORF">B7O98_03355</name>
</gene>
<evidence type="ECO:0000256" key="5">
    <source>
        <dbReference type="ARBA" id="ARBA00022857"/>
    </source>
</evidence>
<evidence type="ECO:0000256" key="11">
    <source>
        <dbReference type="HAMAP-Rule" id="MF_00497"/>
    </source>
</evidence>
<keyword evidence="4 11" id="KW-0862">Zinc</keyword>
<feature type="binding site" evidence="11">
    <location>
        <position position="125"/>
    </location>
    <ligand>
        <name>substrate</name>
    </ligand>
</feature>
<dbReference type="Gene3D" id="1.20.1090.10">
    <property type="entry name" value="Dehydroquinate synthase-like - alpha domain"/>
    <property type="match status" value="1"/>
</dbReference>
<dbReference type="UniPathway" id="UPA00940"/>
<evidence type="ECO:0000256" key="4">
    <source>
        <dbReference type="ARBA" id="ARBA00022833"/>
    </source>
</evidence>
<dbReference type="GO" id="GO:0006650">
    <property type="term" value="P:glycerophospholipid metabolic process"/>
    <property type="evidence" value="ECO:0007669"/>
    <property type="project" value="UniProtKB-UniRule"/>
</dbReference>
<evidence type="ECO:0000256" key="1">
    <source>
        <dbReference type="ARBA" id="ARBA00022490"/>
    </source>
</evidence>